<keyword evidence="8" id="KW-0479">Metal-binding</keyword>
<dbReference type="Gene3D" id="1.10.340.30">
    <property type="entry name" value="Hypothetical protein, domain 2"/>
    <property type="match status" value="1"/>
</dbReference>
<dbReference type="CDD" id="cd00056">
    <property type="entry name" value="ENDO3c"/>
    <property type="match status" value="1"/>
</dbReference>
<name>A0A538SCR7_UNCEI</name>
<sequence>MRRPSSWAQPSRIPSSPSTSTSGSDSAAISRAARARSMAGSGCCTIWMKSARIRSGPDMTHELLNKAPAGGSHPSPESLHRRLLPWYRRQRRRLPWRGAGDPYRVWVSEVMLQQTQVATVTPFYQRFIDRFPTIARLARARAPDVLAAWSGLGYYRRARNLHAAARLVAREHAGRIPADPVRFGRLPGVGRYTVGAVLSIAFDLPLPVLDGNVARVLSRLYALPASIREPKGARALWRLAGTLVPMRRAGDWNQALMELGATVCLPRGPRCPACPVRALCRARALERVEVLPPPAPRRRTVTVKRAVALIERDGRLLMVRREGTLLDGMWEPPGVELERRASARAALGRALKKLGVTARLEPTGRRVRHRITHRAIEVEVWRGVEGAHAPGARVRGARFVGPRARGLALTALARKLQS</sequence>
<dbReference type="InterPro" id="IPR015797">
    <property type="entry name" value="NUDIX_hydrolase-like_dom_sf"/>
</dbReference>
<comment type="caution">
    <text evidence="17">The sequence shown here is derived from an EMBL/GenBank/DDBJ whole genome shotgun (WGS) entry which is preliminary data.</text>
</comment>
<evidence type="ECO:0000256" key="9">
    <source>
        <dbReference type="ARBA" id="ARBA00022763"/>
    </source>
</evidence>
<dbReference type="InterPro" id="IPR044298">
    <property type="entry name" value="MIG/MutY"/>
</dbReference>
<comment type="similarity">
    <text evidence="4">Belongs to the Nth/MutY family.</text>
</comment>
<dbReference type="InterPro" id="IPR003265">
    <property type="entry name" value="HhH-GPD_domain"/>
</dbReference>
<dbReference type="SMART" id="SM00478">
    <property type="entry name" value="ENDO3c"/>
    <property type="match status" value="1"/>
</dbReference>
<dbReference type="PANTHER" id="PTHR42944">
    <property type="entry name" value="ADENINE DNA GLYCOSYLASE"/>
    <property type="match status" value="1"/>
</dbReference>
<evidence type="ECO:0000256" key="3">
    <source>
        <dbReference type="ARBA" id="ARBA00002933"/>
    </source>
</evidence>
<evidence type="ECO:0000256" key="8">
    <source>
        <dbReference type="ARBA" id="ARBA00022723"/>
    </source>
</evidence>
<dbReference type="PANTHER" id="PTHR42944:SF1">
    <property type="entry name" value="ADENINE DNA GLYCOSYLASE"/>
    <property type="match status" value="1"/>
</dbReference>
<dbReference type="GO" id="GO:0035485">
    <property type="term" value="F:adenine/guanine mispair binding"/>
    <property type="evidence" value="ECO:0007669"/>
    <property type="project" value="TreeGrafter"/>
</dbReference>
<keyword evidence="13" id="KW-0234">DNA repair</keyword>
<dbReference type="GO" id="GO:0000701">
    <property type="term" value="F:purine-specific mismatch base pair DNA N-glycosylase activity"/>
    <property type="evidence" value="ECO:0007669"/>
    <property type="project" value="UniProtKB-EC"/>
</dbReference>
<dbReference type="GO" id="GO:0046872">
    <property type="term" value="F:metal ion binding"/>
    <property type="evidence" value="ECO:0007669"/>
    <property type="project" value="UniProtKB-KW"/>
</dbReference>
<dbReference type="Pfam" id="PF00730">
    <property type="entry name" value="HhH-GPD"/>
    <property type="match status" value="1"/>
</dbReference>
<dbReference type="Gene3D" id="3.90.79.10">
    <property type="entry name" value="Nucleoside Triphosphate Pyrophosphohydrolase"/>
    <property type="match status" value="1"/>
</dbReference>
<evidence type="ECO:0000256" key="12">
    <source>
        <dbReference type="ARBA" id="ARBA00023014"/>
    </source>
</evidence>
<evidence type="ECO:0000256" key="4">
    <source>
        <dbReference type="ARBA" id="ARBA00008343"/>
    </source>
</evidence>
<feature type="region of interest" description="Disordered" evidence="15">
    <location>
        <begin position="1"/>
        <end position="33"/>
    </location>
</feature>
<dbReference type="InterPro" id="IPR023170">
    <property type="entry name" value="HhH_base_excis_C"/>
</dbReference>
<dbReference type="SUPFAM" id="SSF48150">
    <property type="entry name" value="DNA-glycosylase"/>
    <property type="match status" value="1"/>
</dbReference>
<protein>
    <recommendedName>
        <fullName evidence="6">Adenine DNA glycosylase</fullName>
        <ecNumber evidence="5">3.2.2.31</ecNumber>
    </recommendedName>
</protein>
<reference evidence="17 18" key="1">
    <citation type="journal article" date="2019" name="Nat. Microbiol.">
        <title>Mediterranean grassland soil C-N compound turnover is dependent on rainfall and depth, and is mediated by genomically divergent microorganisms.</title>
        <authorList>
            <person name="Diamond S."/>
            <person name="Andeer P.F."/>
            <person name="Li Z."/>
            <person name="Crits-Christoph A."/>
            <person name="Burstein D."/>
            <person name="Anantharaman K."/>
            <person name="Lane K.R."/>
            <person name="Thomas B.C."/>
            <person name="Pan C."/>
            <person name="Northen T.R."/>
            <person name="Banfield J.F."/>
        </authorList>
    </citation>
    <scope>NUCLEOTIDE SEQUENCE [LARGE SCALE GENOMIC DNA]</scope>
    <source>
        <strain evidence="17">WS_3</strain>
    </source>
</reference>
<feature type="compositionally biased region" description="Low complexity" evidence="15">
    <location>
        <begin position="11"/>
        <end position="33"/>
    </location>
</feature>
<dbReference type="NCBIfam" id="TIGR01084">
    <property type="entry name" value="mutY"/>
    <property type="match status" value="1"/>
</dbReference>
<evidence type="ECO:0000259" key="16">
    <source>
        <dbReference type="SMART" id="SM00478"/>
    </source>
</evidence>
<dbReference type="Gene3D" id="1.10.1670.10">
    <property type="entry name" value="Helix-hairpin-Helix base-excision DNA repair enzymes (C-terminal)"/>
    <property type="match status" value="1"/>
</dbReference>
<dbReference type="AlphaFoldDB" id="A0A538SCR7"/>
<dbReference type="GO" id="GO:0006298">
    <property type="term" value="P:mismatch repair"/>
    <property type="evidence" value="ECO:0007669"/>
    <property type="project" value="TreeGrafter"/>
</dbReference>
<dbReference type="GO" id="GO:0006284">
    <property type="term" value="P:base-excision repair"/>
    <property type="evidence" value="ECO:0007669"/>
    <property type="project" value="InterPro"/>
</dbReference>
<feature type="domain" description="HhH-GPD" evidence="16">
    <location>
        <begin position="111"/>
        <end position="262"/>
    </location>
</feature>
<dbReference type="GO" id="GO:0032357">
    <property type="term" value="F:oxidized purine DNA binding"/>
    <property type="evidence" value="ECO:0007669"/>
    <property type="project" value="TreeGrafter"/>
</dbReference>
<organism evidence="17 18">
    <name type="scientific">Eiseniibacteriota bacterium</name>
    <dbReference type="NCBI Taxonomy" id="2212470"/>
    <lineage>
        <taxon>Bacteria</taxon>
        <taxon>Candidatus Eiseniibacteriota</taxon>
    </lineage>
</organism>
<dbReference type="FunFam" id="1.10.340.30:FF:000002">
    <property type="entry name" value="Adenine DNA glycosylase"/>
    <property type="match status" value="1"/>
</dbReference>
<evidence type="ECO:0000256" key="1">
    <source>
        <dbReference type="ARBA" id="ARBA00000843"/>
    </source>
</evidence>
<comment type="catalytic activity">
    <reaction evidence="1">
        <text>Hydrolyzes free adenine bases from 7,8-dihydro-8-oxoguanine:adenine mismatched double-stranded DNA, leaving an apurinic site.</text>
        <dbReference type="EC" id="3.2.2.31"/>
    </reaction>
</comment>
<comment type="function">
    <text evidence="3">Adenine glycosylase active on G-A mispairs. MutY also corrects error-prone DNA synthesis past GO lesions which are due to the oxidatively damaged form of guanine: 7,8-dihydro-8-oxoguanine (8-oxo-dGTP).</text>
</comment>
<evidence type="ECO:0000256" key="15">
    <source>
        <dbReference type="SAM" id="MobiDB-lite"/>
    </source>
</evidence>
<evidence type="ECO:0000256" key="11">
    <source>
        <dbReference type="ARBA" id="ARBA00023004"/>
    </source>
</evidence>
<gene>
    <name evidence="17" type="primary">mutY</name>
    <name evidence="17" type="ORF">E6K73_10515</name>
</gene>
<keyword evidence="10" id="KW-0378">Hydrolase</keyword>
<comment type="cofactor">
    <cofactor evidence="2">
        <name>[4Fe-4S] cluster</name>
        <dbReference type="ChEBI" id="CHEBI:49883"/>
    </cofactor>
</comment>
<dbReference type="Proteomes" id="UP000320184">
    <property type="component" value="Unassembled WGS sequence"/>
</dbReference>
<evidence type="ECO:0000256" key="10">
    <source>
        <dbReference type="ARBA" id="ARBA00022801"/>
    </source>
</evidence>
<keyword evidence="12" id="KW-0411">Iron-sulfur</keyword>
<dbReference type="GO" id="GO:0051539">
    <property type="term" value="F:4 iron, 4 sulfur cluster binding"/>
    <property type="evidence" value="ECO:0007669"/>
    <property type="project" value="UniProtKB-KW"/>
</dbReference>
<dbReference type="EC" id="3.2.2.31" evidence="5"/>
<evidence type="ECO:0000256" key="7">
    <source>
        <dbReference type="ARBA" id="ARBA00022485"/>
    </source>
</evidence>
<evidence type="ECO:0000256" key="13">
    <source>
        <dbReference type="ARBA" id="ARBA00023204"/>
    </source>
</evidence>
<evidence type="ECO:0000313" key="17">
    <source>
        <dbReference type="EMBL" id="TMQ49171.1"/>
    </source>
</evidence>
<evidence type="ECO:0000313" key="18">
    <source>
        <dbReference type="Proteomes" id="UP000320184"/>
    </source>
</evidence>
<evidence type="ECO:0000256" key="2">
    <source>
        <dbReference type="ARBA" id="ARBA00001966"/>
    </source>
</evidence>
<keyword evidence="14" id="KW-0326">Glycosidase</keyword>
<proteinExistence type="inferred from homology"/>
<accession>A0A538SCR7</accession>
<evidence type="ECO:0000256" key="14">
    <source>
        <dbReference type="ARBA" id="ARBA00023295"/>
    </source>
</evidence>
<dbReference type="Pfam" id="PF14815">
    <property type="entry name" value="NUDIX_4"/>
    <property type="match status" value="1"/>
</dbReference>
<dbReference type="SMART" id="SM00525">
    <property type="entry name" value="FES"/>
    <property type="match status" value="1"/>
</dbReference>
<evidence type="ECO:0000256" key="6">
    <source>
        <dbReference type="ARBA" id="ARBA00022023"/>
    </source>
</evidence>
<dbReference type="SUPFAM" id="SSF55811">
    <property type="entry name" value="Nudix"/>
    <property type="match status" value="1"/>
</dbReference>
<dbReference type="EMBL" id="VBOT01000127">
    <property type="protein sequence ID" value="TMQ49171.1"/>
    <property type="molecule type" value="Genomic_DNA"/>
</dbReference>
<dbReference type="InterPro" id="IPR029119">
    <property type="entry name" value="MutY_C"/>
</dbReference>
<dbReference type="InterPro" id="IPR005760">
    <property type="entry name" value="A/G_AdeGlyc_MutY"/>
</dbReference>
<evidence type="ECO:0000256" key="5">
    <source>
        <dbReference type="ARBA" id="ARBA00012045"/>
    </source>
</evidence>
<dbReference type="InterPro" id="IPR011257">
    <property type="entry name" value="DNA_glycosylase"/>
</dbReference>
<keyword evidence="11" id="KW-0408">Iron</keyword>
<keyword evidence="7" id="KW-0004">4Fe-4S</keyword>
<keyword evidence="9" id="KW-0227">DNA damage</keyword>
<dbReference type="GO" id="GO:0034039">
    <property type="term" value="F:8-oxo-7,8-dihydroguanine DNA N-glycosylase activity"/>
    <property type="evidence" value="ECO:0007669"/>
    <property type="project" value="TreeGrafter"/>
</dbReference>
<dbReference type="InterPro" id="IPR003651">
    <property type="entry name" value="Endonuclease3_FeS-loop_motif"/>
</dbReference>